<reference evidence="3 4" key="1">
    <citation type="submission" date="2017-07" db="EMBL/GenBank/DDBJ databases">
        <title>Leptospira spp. isolated from tropical soils.</title>
        <authorList>
            <person name="Thibeaux R."/>
            <person name="Iraola G."/>
            <person name="Ferres I."/>
            <person name="Bierque E."/>
            <person name="Girault D."/>
            <person name="Soupe-Gilbert M.-E."/>
            <person name="Picardeau M."/>
            <person name="Goarant C."/>
        </authorList>
    </citation>
    <scope>NUCLEOTIDE SEQUENCE [LARGE SCALE GENOMIC DNA]</scope>
    <source>
        <strain evidence="2 4">FH1-B-B1</strain>
        <strain evidence="1 3">FH1-B-C1</strain>
    </source>
</reference>
<proteinExistence type="predicted"/>
<dbReference type="OrthoDB" id="335611at2"/>
<gene>
    <name evidence="1" type="ORF">CH360_00785</name>
    <name evidence="2" type="ORF">CH373_00785</name>
</gene>
<evidence type="ECO:0000313" key="2">
    <source>
        <dbReference type="EMBL" id="PJZ75174.1"/>
    </source>
</evidence>
<name>A0A2M9ZT40_9LEPT</name>
<comment type="caution">
    <text evidence="2">The sequence shown here is derived from an EMBL/GenBank/DDBJ whole genome shotgun (WGS) entry which is preliminary data.</text>
</comment>
<keyword evidence="3" id="KW-1185">Reference proteome</keyword>
<evidence type="ECO:0008006" key="5">
    <source>
        <dbReference type="Google" id="ProtNLM"/>
    </source>
</evidence>
<accession>A0A2M9ZT40</accession>
<dbReference type="EMBL" id="NPDY01000001">
    <property type="protein sequence ID" value="PJZ71557.1"/>
    <property type="molecule type" value="Genomic_DNA"/>
</dbReference>
<evidence type="ECO:0000313" key="1">
    <source>
        <dbReference type="EMBL" id="PJZ71557.1"/>
    </source>
</evidence>
<sequence>MQTSTAFAQEIEEKTKLDFQGNYRVRGFNLGRDIYTTRQTPVTPYDRNTFLSQQSADAITRYQNEYNARTKGLPSTISPNREDITYFDTRMTLNMNFSTSKYFEALVGVQVGDVVFGGRGTGQTSSVGPGQGGEAGFSSAVNMQTNFLYLNFKLPENAFVARVGLQLFSSAQGRVVFTPGTGVNITKDFRNLNTTVEGGWFVAKQNNLTDMDKNTYADRNYQGTNIYFYRVKTSFINIAKHEIYSYFLDDSNKEVQDRTGLYGTVSRESEVGQLFWHGLFNEFNFSNFSVIVHGIVNHGRVHSLNPYRDVYGNETFRKYDTYHIKGGFFDLQLTYRYSETATFNLIGLGSTGRPGYEKDGTKSNLHGNGYRTLLPGFAVSNIANDFTGGYALFSARDMSGIYEYGAYTDLVVAGPLVLTLGYYRLYGSKSPLTDNNRFFNESNGYHTSAYFGQEYNLNLRWNAFRDMQLLLRSGYFISGDGLKAYLDTTQGKILRELFITAEHRF</sequence>
<dbReference type="AlphaFoldDB" id="A0A2M9ZT40"/>
<evidence type="ECO:0000313" key="3">
    <source>
        <dbReference type="Proteomes" id="UP000231962"/>
    </source>
</evidence>
<evidence type="ECO:0000313" key="4">
    <source>
        <dbReference type="Proteomes" id="UP000231990"/>
    </source>
</evidence>
<organism evidence="2 4">
    <name type="scientific">Leptospira perolatii</name>
    <dbReference type="NCBI Taxonomy" id="2023191"/>
    <lineage>
        <taxon>Bacteria</taxon>
        <taxon>Pseudomonadati</taxon>
        <taxon>Spirochaetota</taxon>
        <taxon>Spirochaetia</taxon>
        <taxon>Leptospirales</taxon>
        <taxon>Leptospiraceae</taxon>
        <taxon>Leptospira</taxon>
    </lineage>
</organism>
<dbReference type="EMBL" id="NPDZ01000001">
    <property type="protein sequence ID" value="PJZ75174.1"/>
    <property type="molecule type" value="Genomic_DNA"/>
</dbReference>
<dbReference type="Proteomes" id="UP000231990">
    <property type="component" value="Unassembled WGS sequence"/>
</dbReference>
<dbReference type="Proteomes" id="UP000231962">
    <property type="component" value="Unassembled WGS sequence"/>
</dbReference>
<protein>
    <recommendedName>
        <fullName evidence="5">Porin</fullName>
    </recommendedName>
</protein>